<dbReference type="RefSeq" id="WP_043574947.1">
    <property type="nucleotide sequence ID" value="NZ_CP022752.1"/>
</dbReference>
<dbReference type="OrthoDB" id="6454021at2"/>
<keyword evidence="3" id="KW-1185">Reference proteome</keyword>
<dbReference type="KEGG" id="aey:CDG81_13770"/>
<evidence type="ECO:0000313" key="3">
    <source>
        <dbReference type="Proteomes" id="UP000029737"/>
    </source>
</evidence>
<dbReference type="Proteomes" id="UP000215043">
    <property type="component" value="Chromosome"/>
</dbReference>
<evidence type="ECO:0000313" key="1">
    <source>
        <dbReference type="EMBL" id="ASU79180.1"/>
    </source>
</evidence>
<name>A0A099D3Y4_9ACTN</name>
<organism evidence="1 4">
    <name type="scientific">Actinopolyspora erythraea</name>
    <dbReference type="NCBI Taxonomy" id="414996"/>
    <lineage>
        <taxon>Bacteria</taxon>
        <taxon>Bacillati</taxon>
        <taxon>Actinomycetota</taxon>
        <taxon>Actinomycetes</taxon>
        <taxon>Actinopolysporales</taxon>
        <taxon>Actinopolysporaceae</taxon>
        <taxon>Actinopolyspora</taxon>
    </lineage>
</organism>
<dbReference type="AlphaFoldDB" id="A0A099D3Y4"/>
<dbReference type="HOGENOM" id="CLU_1745751_0_0_11"/>
<sequence>MGFDMVVQGAPSQHSHRYLRRGVFGMLVTAQEMVRLGMAFTSDMPTFPESGHLSEEEFTNQGEPVTEQARTYLAQLDETLSAHGGSGAGIPLHKFGSNDGWHVTAAECADAVAAYDRARTAGTPHPNELEGDVVPFLRTAAQCDGFRVY</sequence>
<evidence type="ECO:0000313" key="2">
    <source>
        <dbReference type="EMBL" id="KGI80641.1"/>
    </source>
</evidence>
<reference evidence="2 3" key="1">
    <citation type="journal article" date="2014" name="PLoS ONE">
        <title>Identification and Characterization of a New Erythromycin Biosynthetic Gene Cluster in Actinopolyspora erythraea YIM90600, a Novel Erythronolide-Producing Halophilic Actinomycete Isolated from Salt Field.</title>
        <authorList>
            <person name="Chen D."/>
            <person name="Feng J."/>
            <person name="Huang L."/>
            <person name="Zhang Q."/>
            <person name="Wu J."/>
            <person name="Zhu X."/>
            <person name="Duan Y."/>
            <person name="Xu Z."/>
        </authorList>
    </citation>
    <scope>NUCLEOTIDE SEQUENCE [LARGE SCALE GENOMIC DNA]</scope>
    <source>
        <strain evidence="2 3">YIM90600</strain>
    </source>
</reference>
<evidence type="ECO:0000313" key="4">
    <source>
        <dbReference type="Proteomes" id="UP000215043"/>
    </source>
</evidence>
<dbReference type="EMBL" id="JPMV01000028">
    <property type="protein sequence ID" value="KGI80641.1"/>
    <property type="molecule type" value="Genomic_DNA"/>
</dbReference>
<dbReference type="EMBL" id="CP022752">
    <property type="protein sequence ID" value="ASU79180.1"/>
    <property type="molecule type" value="Genomic_DNA"/>
</dbReference>
<dbReference type="eggNOG" id="ENOG5032189">
    <property type="taxonomic scope" value="Bacteria"/>
</dbReference>
<accession>A0A099D3Y4</accession>
<dbReference type="Proteomes" id="UP000029737">
    <property type="component" value="Unassembled WGS sequence"/>
</dbReference>
<proteinExistence type="predicted"/>
<reference evidence="1 4" key="2">
    <citation type="submission" date="2017-08" db="EMBL/GenBank/DDBJ databases">
        <title>The complete genome sequence of moderately halophilic actinomycete Actinopolyspora erythraea YIM 90600, the producer of novel erythromycin, novel actinopolysporins A-C and tubercidin.</title>
        <authorList>
            <person name="Yin M."/>
            <person name="Tang S."/>
        </authorList>
    </citation>
    <scope>NUCLEOTIDE SEQUENCE [LARGE SCALE GENOMIC DNA]</scope>
    <source>
        <strain evidence="1 4">YIM 90600</strain>
    </source>
</reference>
<gene>
    <name evidence="1" type="ORF">CDG81_13770</name>
    <name evidence="2" type="ORF">IL38_16035</name>
</gene>
<protein>
    <submittedName>
        <fullName evidence="1">Uncharacterized protein</fullName>
    </submittedName>
</protein>